<evidence type="ECO:0000313" key="2">
    <source>
        <dbReference type="EMBL" id="KOF86004.1"/>
    </source>
</evidence>
<dbReference type="AlphaFoldDB" id="A0A0L8HA93"/>
<organism evidence="2">
    <name type="scientific">Octopus bimaculoides</name>
    <name type="common">California two-spotted octopus</name>
    <dbReference type="NCBI Taxonomy" id="37653"/>
    <lineage>
        <taxon>Eukaryota</taxon>
        <taxon>Metazoa</taxon>
        <taxon>Spiralia</taxon>
        <taxon>Lophotrochozoa</taxon>
        <taxon>Mollusca</taxon>
        <taxon>Cephalopoda</taxon>
        <taxon>Coleoidea</taxon>
        <taxon>Octopodiformes</taxon>
        <taxon>Octopoda</taxon>
        <taxon>Incirrata</taxon>
        <taxon>Octopodidae</taxon>
        <taxon>Octopus</taxon>
    </lineage>
</organism>
<evidence type="ECO:0000259" key="1">
    <source>
        <dbReference type="SMART" id="SM01126"/>
    </source>
</evidence>
<sequence length="212" mass="24645">MVKIEEVDNVIEVDRVVESFQISIRSNTLSNSIARAIYLKRSVNKGNQFFHYTDINNKLNCKLNLSEILELIFFFVMDIPMTTAVILTGNSKNTITDRYNMCREVCEAIVYHERREKIVGTNDKPIQIDEARFADRRKYKQGSDCRYFCVERRGENSLISITERKCEKGSVIHSDEWPAYNNLNAIGYHHLTVNYQRHYVDPVTGAHTQAIE</sequence>
<dbReference type="PANTHER" id="PTHR47163">
    <property type="entry name" value="DDE_TNP_IS1595 DOMAIN-CONTAINING PROTEIN"/>
    <property type="match status" value="1"/>
</dbReference>
<accession>A0A0L8HA93</accession>
<dbReference type="Pfam" id="PF12762">
    <property type="entry name" value="DDE_Tnp_IS1595"/>
    <property type="match status" value="1"/>
</dbReference>
<protein>
    <recommendedName>
        <fullName evidence="1">ISXO2-like transposase domain-containing protein</fullName>
    </recommendedName>
</protein>
<dbReference type="PANTHER" id="PTHR47163:SF2">
    <property type="entry name" value="SI:DKEY-17M8.2"/>
    <property type="match status" value="1"/>
</dbReference>
<dbReference type="SMART" id="SM01126">
    <property type="entry name" value="DDE_Tnp_IS1595"/>
    <property type="match status" value="1"/>
</dbReference>
<gene>
    <name evidence="2" type="ORF">OCBIM_22019376mg</name>
</gene>
<reference evidence="2" key="1">
    <citation type="submission" date="2015-07" db="EMBL/GenBank/DDBJ databases">
        <title>MeaNS - Measles Nucleotide Surveillance Program.</title>
        <authorList>
            <person name="Tran T."/>
            <person name="Druce J."/>
        </authorList>
    </citation>
    <scope>NUCLEOTIDE SEQUENCE</scope>
    <source>
        <strain evidence="2">UCB-OBI-ISO-001</strain>
        <tissue evidence="2">Gonad</tissue>
    </source>
</reference>
<dbReference type="EMBL" id="KQ418758">
    <property type="protein sequence ID" value="KOF86004.1"/>
    <property type="molecule type" value="Genomic_DNA"/>
</dbReference>
<feature type="domain" description="ISXO2-like transposase" evidence="1">
    <location>
        <begin position="117"/>
        <end position="212"/>
    </location>
</feature>
<name>A0A0L8HA93_OCTBM</name>
<proteinExistence type="predicted"/>
<dbReference type="InterPro" id="IPR024445">
    <property type="entry name" value="Tnp_ISXO2-like"/>
</dbReference>
<dbReference type="STRING" id="37653.A0A0L8HA93"/>
<dbReference type="InterPro" id="IPR053164">
    <property type="entry name" value="IS1016-like_transposase"/>
</dbReference>